<dbReference type="Gene3D" id="3.40.50.1390">
    <property type="entry name" value="Resolvase, N-terminal catalytic domain"/>
    <property type="match status" value="1"/>
</dbReference>
<dbReference type="GO" id="GO:0000150">
    <property type="term" value="F:DNA strand exchange activity"/>
    <property type="evidence" value="ECO:0007669"/>
    <property type="project" value="InterPro"/>
</dbReference>
<dbReference type="PROSITE" id="PS00397">
    <property type="entry name" value="RECOMBINASES_1"/>
    <property type="match status" value="1"/>
</dbReference>
<dbReference type="PATRIC" id="fig|1423726.3.peg.2081"/>
<keyword evidence="1" id="KW-0229">DNA integration</keyword>
<dbReference type="STRING" id="1423726.FC07_GL002005"/>
<keyword evidence="2" id="KW-0238">DNA-binding</keyword>
<dbReference type="InterPro" id="IPR006118">
    <property type="entry name" value="Recombinase_CS"/>
</dbReference>
<dbReference type="InterPro" id="IPR036162">
    <property type="entry name" value="Resolvase-like_N_sf"/>
</dbReference>
<dbReference type="SUPFAM" id="SSF53041">
    <property type="entry name" value="Resolvase-like"/>
    <property type="match status" value="1"/>
</dbReference>
<dbReference type="GO" id="GO:0003677">
    <property type="term" value="F:DNA binding"/>
    <property type="evidence" value="ECO:0007669"/>
    <property type="project" value="UniProtKB-KW"/>
</dbReference>
<evidence type="ECO:0000256" key="5">
    <source>
        <dbReference type="PROSITE-ProRule" id="PRU10137"/>
    </source>
</evidence>
<evidence type="ECO:0000256" key="2">
    <source>
        <dbReference type="ARBA" id="ARBA00023125"/>
    </source>
</evidence>
<keyword evidence="8" id="KW-1185">Reference proteome</keyword>
<evidence type="ECO:0000259" key="6">
    <source>
        <dbReference type="PROSITE" id="PS51736"/>
    </source>
</evidence>
<evidence type="ECO:0000256" key="3">
    <source>
        <dbReference type="ARBA" id="ARBA00023172"/>
    </source>
</evidence>
<evidence type="ECO:0000256" key="4">
    <source>
        <dbReference type="PIRSR" id="PIRSR606118-50"/>
    </source>
</evidence>
<comment type="caution">
    <text evidence="7">The sequence shown here is derived from an EMBL/GenBank/DDBJ whole genome shotgun (WGS) entry which is preliminary data.</text>
</comment>
<proteinExistence type="predicted"/>
<keyword evidence="3" id="KW-0233">DNA recombination</keyword>
<dbReference type="InterPro" id="IPR006119">
    <property type="entry name" value="Resolv_N"/>
</dbReference>
<protein>
    <recommendedName>
        <fullName evidence="6">Resolvase/invertase-type recombinase catalytic domain-containing protein</fullName>
    </recommendedName>
</protein>
<evidence type="ECO:0000256" key="1">
    <source>
        <dbReference type="ARBA" id="ARBA00022908"/>
    </source>
</evidence>
<reference evidence="7 8" key="1">
    <citation type="journal article" date="2015" name="Genome Announc.">
        <title>Expanding the biotechnology potential of lactobacilli through comparative genomics of 213 strains and associated genera.</title>
        <authorList>
            <person name="Sun Z."/>
            <person name="Harris H.M."/>
            <person name="McCann A."/>
            <person name="Guo C."/>
            <person name="Argimon S."/>
            <person name="Zhang W."/>
            <person name="Yang X."/>
            <person name="Jeffery I.B."/>
            <person name="Cooney J.C."/>
            <person name="Kagawa T.F."/>
            <person name="Liu W."/>
            <person name="Song Y."/>
            <person name="Salvetti E."/>
            <person name="Wrobel A."/>
            <person name="Rasinkangas P."/>
            <person name="Parkhill J."/>
            <person name="Rea M.C."/>
            <person name="O'Sullivan O."/>
            <person name="Ritari J."/>
            <person name="Douillard F.P."/>
            <person name="Paul Ross R."/>
            <person name="Yang R."/>
            <person name="Briner A.E."/>
            <person name="Felis G.E."/>
            <person name="de Vos W.M."/>
            <person name="Barrangou R."/>
            <person name="Klaenhammer T.R."/>
            <person name="Caufield P.W."/>
            <person name="Cui Y."/>
            <person name="Zhang H."/>
            <person name="O'Toole P.W."/>
        </authorList>
    </citation>
    <scope>NUCLEOTIDE SEQUENCE [LARGE SCALE GENOMIC DNA]</scope>
    <source>
        <strain evidence="7 8">DSM 20003</strain>
    </source>
</reference>
<organism evidence="7 8">
    <name type="scientific">Loigolactobacillus bifermentans DSM 20003</name>
    <dbReference type="NCBI Taxonomy" id="1423726"/>
    <lineage>
        <taxon>Bacteria</taxon>
        <taxon>Bacillati</taxon>
        <taxon>Bacillota</taxon>
        <taxon>Bacilli</taxon>
        <taxon>Lactobacillales</taxon>
        <taxon>Lactobacillaceae</taxon>
        <taxon>Loigolactobacillus</taxon>
    </lineage>
</organism>
<gene>
    <name evidence="7" type="ORF">FC07_GL002005</name>
</gene>
<feature type="active site" description="O-(5'-phospho-DNA)-serine intermediate" evidence="4 5">
    <location>
        <position position="9"/>
    </location>
</feature>
<dbReference type="PROSITE" id="PS51736">
    <property type="entry name" value="RECOMBINASES_3"/>
    <property type="match status" value="1"/>
</dbReference>
<name>A0A0R1GJG8_9LACO</name>
<accession>A0A0R1GJG8</accession>
<dbReference type="GO" id="GO:0015074">
    <property type="term" value="P:DNA integration"/>
    <property type="evidence" value="ECO:0007669"/>
    <property type="project" value="UniProtKB-KW"/>
</dbReference>
<dbReference type="Pfam" id="PF00239">
    <property type="entry name" value="Resolvase"/>
    <property type="match status" value="1"/>
</dbReference>
<dbReference type="AlphaFoldDB" id="A0A0R1GJG8"/>
<evidence type="ECO:0000313" key="7">
    <source>
        <dbReference type="EMBL" id="KRK32579.1"/>
    </source>
</evidence>
<sequence>MKIGYARVSTLQQELTTQVQALQQAGCQQILSEKFTGTSAQRPVFQEMLH</sequence>
<dbReference type="EMBL" id="AZDA01000140">
    <property type="protein sequence ID" value="KRK32579.1"/>
    <property type="molecule type" value="Genomic_DNA"/>
</dbReference>
<dbReference type="Proteomes" id="UP000051461">
    <property type="component" value="Unassembled WGS sequence"/>
</dbReference>
<feature type="domain" description="Resolvase/invertase-type recombinase catalytic" evidence="6">
    <location>
        <begin position="1"/>
        <end position="50"/>
    </location>
</feature>
<evidence type="ECO:0000313" key="8">
    <source>
        <dbReference type="Proteomes" id="UP000051461"/>
    </source>
</evidence>